<dbReference type="PANTHER" id="PTHR36804">
    <property type="entry name" value="OSJNBA0013K16.11 PROTEIN"/>
    <property type="match status" value="1"/>
</dbReference>
<feature type="region of interest" description="Disordered" evidence="1">
    <location>
        <begin position="197"/>
        <end position="261"/>
    </location>
</feature>
<keyword evidence="2" id="KW-0812">Transmembrane</keyword>
<sequence>MLSLTLTPISSSTFLCSRTPPPTSTLTTNLNKPFYYHHHQIDKNNNNWAKGVLVCRAGLLSDDGPFIVAIGSSMLSSLFLATPDDTKEDDDAETVVGFTDTRFGVMGIISFIPFFNWLSWVFAWLDTQERRYAVYAIVYLLPYLRSNLSLSPEESWLPIASIIFCIVHVQLEASIRNGDLQGFQLFNMVARHLSSLTKTKANHSEGRQEMTREERKGEDMNLPQAEEQSSNDIRQWRVPQKPSEHPEDLNGDGDDDKSRKQ</sequence>
<dbReference type="PANTHER" id="PTHR36804:SF1">
    <property type="entry name" value="OS04G0585600 PROTEIN"/>
    <property type="match status" value="1"/>
</dbReference>
<proteinExistence type="predicted"/>
<dbReference type="EMBL" id="VAHF01000011">
    <property type="protein sequence ID" value="TXG50752.1"/>
    <property type="molecule type" value="Genomic_DNA"/>
</dbReference>
<dbReference type="AlphaFoldDB" id="A0A5C7H2L4"/>
<evidence type="ECO:0000313" key="4">
    <source>
        <dbReference type="Proteomes" id="UP000323000"/>
    </source>
</evidence>
<reference evidence="4" key="1">
    <citation type="journal article" date="2019" name="Gigascience">
        <title>De novo genome assembly of the endangered Acer yangbiense, a plant species with extremely small populations endemic to Yunnan Province, China.</title>
        <authorList>
            <person name="Yang J."/>
            <person name="Wariss H.M."/>
            <person name="Tao L."/>
            <person name="Zhang R."/>
            <person name="Yun Q."/>
            <person name="Hollingsworth P."/>
            <person name="Dao Z."/>
            <person name="Luo G."/>
            <person name="Guo H."/>
            <person name="Ma Y."/>
            <person name="Sun W."/>
        </authorList>
    </citation>
    <scope>NUCLEOTIDE SEQUENCE [LARGE SCALE GENOMIC DNA]</scope>
    <source>
        <strain evidence="4">cv. Malutang</strain>
    </source>
</reference>
<dbReference type="OrthoDB" id="2014574at2759"/>
<evidence type="ECO:0000256" key="2">
    <source>
        <dbReference type="SAM" id="Phobius"/>
    </source>
</evidence>
<protein>
    <submittedName>
        <fullName evidence="3">Uncharacterized protein</fullName>
    </submittedName>
</protein>
<organism evidence="3 4">
    <name type="scientific">Acer yangbiense</name>
    <dbReference type="NCBI Taxonomy" id="1000413"/>
    <lineage>
        <taxon>Eukaryota</taxon>
        <taxon>Viridiplantae</taxon>
        <taxon>Streptophyta</taxon>
        <taxon>Embryophyta</taxon>
        <taxon>Tracheophyta</taxon>
        <taxon>Spermatophyta</taxon>
        <taxon>Magnoliopsida</taxon>
        <taxon>eudicotyledons</taxon>
        <taxon>Gunneridae</taxon>
        <taxon>Pentapetalae</taxon>
        <taxon>rosids</taxon>
        <taxon>malvids</taxon>
        <taxon>Sapindales</taxon>
        <taxon>Sapindaceae</taxon>
        <taxon>Hippocastanoideae</taxon>
        <taxon>Acereae</taxon>
        <taxon>Acer</taxon>
    </lineage>
</organism>
<evidence type="ECO:0000313" key="3">
    <source>
        <dbReference type="EMBL" id="TXG50752.1"/>
    </source>
</evidence>
<name>A0A5C7H2L4_9ROSI</name>
<gene>
    <name evidence="3" type="ORF">EZV62_023276</name>
</gene>
<keyword evidence="4" id="KW-1185">Reference proteome</keyword>
<keyword evidence="2" id="KW-0472">Membrane</keyword>
<keyword evidence="2" id="KW-1133">Transmembrane helix</keyword>
<feature type="transmembrane region" description="Helical" evidence="2">
    <location>
        <begin position="103"/>
        <end position="125"/>
    </location>
</feature>
<evidence type="ECO:0000256" key="1">
    <source>
        <dbReference type="SAM" id="MobiDB-lite"/>
    </source>
</evidence>
<dbReference type="Proteomes" id="UP000323000">
    <property type="component" value="Chromosome 11"/>
</dbReference>
<accession>A0A5C7H2L4</accession>
<comment type="caution">
    <text evidence="3">The sequence shown here is derived from an EMBL/GenBank/DDBJ whole genome shotgun (WGS) entry which is preliminary data.</text>
</comment>
<feature type="compositionally biased region" description="Basic and acidic residues" evidence="1">
    <location>
        <begin position="202"/>
        <end position="219"/>
    </location>
</feature>